<feature type="transmembrane region" description="Helical" evidence="1">
    <location>
        <begin position="25"/>
        <end position="50"/>
    </location>
</feature>
<dbReference type="AlphaFoldDB" id="A0AAV3UQF7"/>
<sequence length="91" mass="9965">MGMATDILGWFNTPYPFLSLEADPIFTIGSAVIGLFIVQSNSSLLLYHFLVGFEDEKSQFAILMSFINLGFGGALLRETLFTAIALLLSII</sequence>
<reference evidence="2 3" key="1">
    <citation type="journal article" date="2019" name="Int. J. Syst. Evol. Microbiol.">
        <title>The Global Catalogue of Microorganisms (GCM) 10K type strain sequencing project: providing services to taxonomists for standard genome sequencing and annotation.</title>
        <authorList>
            <consortium name="The Broad Institute Genomics Platform"/>
            <consortium name="The Broad Institute Genome Sequencing Center for Infectious Disease"/>
            <person name="Wu L."/>
            <person name="Ma J."/>
        </authorList>
    </citation>
    <scope>NUCLEOTIDE SEQUENCE [LARGE SCALE GENOMIC DNA]</scope>
    <source>
        <strain evidence="2 3">JCM 17504</strain>
    </source>
</reference>
<name>A0AAV3UQF7_9EURY</name>
<comment type="caution">
    <text evidence="2">The sequence shown here is derived from an EMBL/GenBank/DDBJ whole genome shotgun (WGS) entry which is preliminary data.</text>
</comment>
<dbReference type="Proteomes" id="UP001501729">
    <property type="component" value="Unassembled WGS sequence"/>
</dbReference>
<protein>
    <submittedName>
        <fullName evidence="2">Uncharacterized protein</fullName>
    </submittedName>
</protein>
<evidence type="ECO:0000313" key="3">
    <source>
        <dbReference type="Proteomes" id="UP001501729"/>
    </source>
</evidence>
<gene>
    <name evidence="2" type="ORF">GCM10025751_49860</name>
</gene>
<keyword evidence="1" id="KW-0472">Membrane</keyword>
<keyword evidence="3" id="KW-1185">Reference proteome</keyword>
<accession>A0AAV3UQF7</accession>
<proteinExistence type="predicted"/>
<evidence type="ECO:0000313" key="2">
    <source>
        <dbReference type="EMBL" id="GAA5062448.1"/>
    </source>
</evidence>
<keyword evidence="1" id="KW-0812">Transmembrane</keyword>
<feature type="transmembrane region" description="Helical" evidence="1">
    <location>
        <begin position="62"/>
        <end position="90"/>
    </location>
</feature>
<organism evidence="2 3">
    <name type="scientific">Haladaptatus pallidirubidus</name>
    <dbReference type="NCBI Taxonomy" id="1008152"/>
    <lineage>
        <taxon>Archaea</taxon>
        <taxon>Methanobacteriati</taxon>
        <taxon>Methanobacteriota</taxon>
        <taxon>Stenosarchaea group</taxon>
        <taxon>Halobacteria</taxon>
        <taxon>Halobacteriales</taxon>
        <taxon>Haladaptataceae</taxon>
        <taxon>Haladaptatus</taxon>
    </lineage>
</organism>
<dbReference type="EMBL" id="BAABKX010000022">
    <property type="protein sequence ID" value="GAA5062448.1"/>
    <property type="molecule type" value="Genomic_DNA"/>
</dbReference>
<evidence type="ECO:0000256" key="1">
    <source>
        <dbReference type="SAM" id="Phobius"/>
    </source>
</evidence>
<keyword evidence="1" id="KW-1133">Transmembrane helix</keyword>